<accession>A0A1V4JCE1</accession>
<keyword evidence="2" id="KW-1185">Reference proteome</keyword>
<organism evidence="1 2">
    <name type="scientific">Patagioenas fasciata monilis</name>
    <dbReference type="NCBI Taxonomy" id="372326"/>
    <lineage>
        <taxon>Eukaryota</taxon>
        <taxon>Metazoa</taxon>
        <taxon>Chordata</taxon>
        <taxon>Craniata</taxon>
        <taxon>Vertebrata</taxon>
        <taxon>Euteleostomi</taxon>
        <taxon>Archelosauria</taxon>
        <taxon>Archosauria</taxon>
        <taxon>Dinosauria</taxon>
        <taxon>Saurischia</taxon>
        <taxon>Theropoda</taxon>
        <taxon>Coelurosauria</taxon>
        <taxon>Aves</taxon>
        <taxon>Neognathae</taxon>
        <taxon>Neoaves</taxon>
        <taxon>Columbimorphae</taxon>
        <taxon>Columbiformes</taxon>
        <taxon>Columbidae</taxon>
        <taxon>Patagioenas</taxon>
    </lineage>
</organism>
<evidence type="ECO:0000313" key="1">
    <source>
        <dbReference type="EMBL" id="OPJ69858.1"/>
    </source>
</evidence>
<dbReference type="Proteomes" id="UP000190648">
    <property type="component" value="Unassembled WGS sequence"/>
</dbReference>
<dbReference type="EMBL" id="LSYS01008070">
    <property type="protein sequence ID" value="OPJ69858.1"/>
    <property type="molecule type" value="Genomic_DNA"/>
</dbReference>
<protein>
    <submittedName>
        <fullName evidence="1">Uncharacterized protein</fullName>
    </submittedName>
</protein>
<sequence length="77" mass="8259">MAAGGSPLTASLYRPCESIRSLSSSGAAAGEVRLTLLVALPLSPRQPPPARSCFLNMRRWSGALISKLLMVMRCEQQ</sequence>
<comment type="caution">
    <text evidence="1">The sequence shown here is derived from an EMBL/GenBank/DDBJ whole genome shotgun (WGS) entry which is preliminary data.</text>
</comment>
<proteinExistence type="predicted"/>
<reference evidence="1 2" key="1">
    <citation type="submission" date="2016-02" db="EMBL/GenBank/DDBJ databases">
        <title>Band-tailed pigeon sequencing and assembly.</title>
        <authorList>
            <person name="Soares A.E."/>
            <person name="Novak B.J."/>
            <person name="Rice E.S."/>
            <person name="O'Connell B."/>
            <person name="Chang D."/>
            <person name="Weber S."/>
            <person name="Shapiro B."/>
        </authorList>
    </citation>
    <scope>NUCLEOTIDE SEQUENCE [LARGE SCALE GENOMIC DNA]</scope>
    <source>
        <strain evidence="1">BTP2013</strain>
        <tissue evidence="1">Blood</tissue>
    </source>
</reference>
<name>A0A1V4JCE1_PATFA</name>
<dbReference type="AlphaFoldDB" id="A0A1V4JCE1"/>
<gene>
    <name evidence="1" type="ORF">AV530_004490</name>
</gene>
<evidence type="ECO:0000313" key="2">
    <source>
        <dbReference type="Proteomes" id="UP000190648"/>
    </source>
</evidence>